<feature type="disulfide bond" evidence="5">
    <location>
        <begin position="1234"/>
        <end position="1243"/>
    </location>
</feature>
<feature type="disulfide bond" evidence="5">
    <location>
        <begin position="550"/>
        <end position="559"/>
    </location>
</feature>
<feature type="disulfide bond" evidence="5">
    <location>
        <begin position="138"/>
        <end position="147"/>
    </location>
</feature>
<feature type="domain" description="EGF-like" evidence="8">
    <location>
        <begin position="476"/>
        <end position="518"/>
    </location>
</feature>
<dbReference type="InterPro" id="IPR001881">
    <property type="entry name" value="EGF-like_Ca-bd_dom"/>
</dbReference>
<keyword evidence="6" id="KW-0472">Membrane</keyword>
<feature type="domain" description="EGF-like" evidence="8">
    <location>
        <begin position="342"/>
        <end position="378"/>
    </location>
</feature>
<dbReference type="InterPro" id="IPR000742">
    <property type="entry name" value="EGF"/>
</dbReference>
<dbReference type="eggNOG" id="KOG1217">
    <property type="taxonomic scope" value="Eukaryota"/>
</dbReference>
<dbReference type="InParanoid" id="H3BHZ4"/>
<dbReference type="SUPFAM" id="SSF57196">
    <property type="entry name" value="EGF/Laminin"/>
    <property type="match status" value="16"/>
</dbReference>
<dbReference type="OMA" id="TCPEDIN"/>
<dbReference type="EMBL" id="AFYH01007726">
    <property type="status" value="NOT_ANNOTATED_CDS"/>
    <property type="molecule type" value="Genomic_DNA"/>
</dbReference>
<dbReference type="Proteomes" id="UP000008672">
    <property type="component" value="Unassembled WGS sequence"/>
</dbReference>
<keyword evidence="1 5" id="KW-0245">EGF-like domain</keyword>
<feature type="domain" description="Laminin G" evidence="7">
    <location>
        <begin position="1032"/>
        <end position="1206"/>
    </location>
</feature>
<dbReference type="PROSITE" id="PS50025">
    <property type="entry name" value="LAM_G_DOMAIN"/>
    <property type="match status" value="3"/>
</dbReference>
<feature type="domain" description="EGF-like" evidence="8">
    <location>
        <begin position="1246"/>
        <end position="1281"/>
    </location>
</feature>
<evidence type="ECO:0000259" key="7">
    <source>
        <dbReference type="PROSITE" id="PS50025"/>
    </source>
</evidence>
<dbReference type="PROSITE" id="PS50026">
    <property type="entry name" value="EGF_3"/>
    <property type="match status" value="20"/>
</dbReference>
<feature type="disulfide bond" evidence="5">
    <location>
        <begin position="995"/>
        <end position="1004"/>
    </location>
</feature>
<dbReference type="PROSITE" id="PS00022">
    <property type="entry name" value="EGF_1"/>
    <property type="match status" value="14"/>
</dbReference>
<keyword evidence="10" id="KW-1185">Reference proteome</keyword>
<feature type="domain" description="EGF-like" evidence="8">
    <location>
        <begin position="303"/>
        <end position="340"/>
    </location>
</feature>
<evidence type="ECO:0000256" key="5">
    <source>
        <dbReference type="PROSITE-ProRule" id="PRU00076"/>
    </source>
</evidence>
<feature type="domain" description="EGF-like" evidence="8">
    <location>
        <begin position="1323"/>
        <end position="1360"/>
    </location>
</feature>
<feature type="disulfide bond" evidence="5">
    <location>
        <begin position="464"/>
        <end position="473"/>
    </location>
</feature>
<gene>
    <name evidence="9" type="primary">CRB2</name>
</gene>
<feature type="domain" description="EGF-like" evidence="8">
    <location>
        <begin position="969"/>
        <end position="1005"/>
    </location>
</feature>
<feature type="domain" description="EGF-like" evidence="8">
    <location>
        <begin position="71"/>
        <end position="109"/>
    </location>
</feature>
<dbReference type="PROSITE" id="PS01187">
    <property type="entry name" value="EGF_CA"/>
    <property type="match status" value="6"/>
</dbReference>
<feature type="disulfide bond" evidence="5">
    <location>
        <begin position="99"/>
        <end position="108"/>
    </location>
</feature>
<dbReference type="CDD" id="cd00110">
    <property type="entry name" value="LamG"/>
    <property type="match status" value="3"/>
</dbReference>
<feature type="domain" description="EGF-like" evidence="8">
    <location>
        <begin position="265"/>
        <end position="301"/>
    </location>
</feature>
<feature type="domain" description="Laminin G" evidence="7">
    <location>
        <begin position="790"/>
        <end position="967"/>
    </location>
</feature>
<feature type="domain" description="EGF-like" evidence="8">
    <location>
        <begin position="1362"/>
        <end position="1398"/>
    </location>
</feature>
<feature type="domain" description="EGF-like" evidence="8">
    <location>
        <begin position="380"/>
        <end position="409"/>
    </location>
</feature>
<dbReference type="InterPro" id="IPR018097">
    <property type="entry name" value="EGF_Ca-bd_CS"/>
</dbReference>
<dbReference type="GO" id="GO:0009653">
    <property type="term" value="P:anatomical structure morphogenesis"/>
    <property type="evidence" value="ECO:0007669"/>
    <property type="project" value="UniProtKB-ARBA"/>
</dbReference>
<dbReference type="HOGENOM" id="CLU_000827_2_0_1"/>
<dbReference type="Gene3D" id="2.60.120.200">
    <property type="match status" value="3"/>
</dbReference>
<evidence type="ECO:0000256" key="1">
    <source>
        <dbReference type="ARBA" id="ARBA00022536"/>
    </source>
</evidence>
<reference evidence="9" key="3">
    <citation type="submission" date="2025-09" db="UniProtKB">
        <authorList>
            <consortium name="Ensembl"/>
        </authorList>
    </citation>
    <scope>IDENTIFICATION</scope>
</reference>
<protein>
    <submittedName>
        <fullName evidence="9">Crumbs cell polarity complex component 2</fullName>
    </submittedName>
</protein>
<dbReference type="GO" id="GO:0030855">
    <property type="term" value="P:epithelial cell differentiation"/>
    <property type="evidence" value="ECO:0007669"/>
    <property type="project" value="UniProtKB-ARBA"/>
</dbReference>
<dbReference type="InterPro" id="IPR013320">
    <property type="entry name" value="ConA-like_dom_sf"/>
</dbReference>
<feature type="disulfide bond" evidence="5">
    <location>
        <begin position="1350"/>
        <end position="1359"/>
    </location>
</feature>
<dbReference type="SMART" id="SM00179">
    <property type="entry name" value="EGF_CA"/>
    <property type="match status" value="18"/>
</dbReference>
<keyword evidence="6" id="KW-1133">Transmembrane helix</keyword>
<evidence type="ECO:0000256" key="4">
    <source>
        <dbReference type="ARBA" id="ARBA00023180"/>
    </source>
</evidence>
<keyword evidence="3 5" id="KW-1015">Disulfide bond</keyword>
<dbReference type="GeneTree" id="ENSGT00950000183101"/>
<dbReference type="GO" id="GO:0007399">
    <property type="term" value="P:nervous system development"/>
    <property type="evidence" value="ECO:0007669"/>
    <property type="project" value="UniProtKB-ARBA"/>
</dbReference>
<feature type="domain" description="EGF-like" evidence="8">
    <location>
        <begin position="150"/>
        <end position="187"/>
    </location>
</feature>
<evidence type="ECO:0000256" key="2">
    <source>
        <dbReference type="ARBA" id="ARBA00022737"/>
    </source>
</evidence>
<dbReference type="EMBL" id="AFYH01007727">
    <property type="status" value="NOT_ANNOTATED_CDS"/>
    <property type="molecule type" value="Genomic_DNA"/>
</dbReference>
<name>H3BHZ4_LATCH</name>
<dbReference type="Gene3D" id="2.10.25.10">
    <property type="entry name" value="Laminin"/>
    <property type="match status" value="19"/>
</dbReference>
<dbReference type="SUPFAM" id="SSF57184">
    <property type="entry name" value="Growth factor receptor domain"/>
    <property type="match status" value="1"/>
</dbReference>
<keyword evidence="4" id="KW-0325">Glycoprotein</keyword>
<feature type="domain" description="EGF-like" evidence="8">
    <location>
        <begin position="1208"/>
        <end position="1244"/>
    </location>
</feature>
<dbReference type="GO" id="GO:0071944">
    <property type="term" value="C:cell periphery"/>
    <property type="evidence" value="ECO:0007669"/>
    <property type="project" value="UniProtKB-ARBA"/>
</dbReference>
<feature type="disulfide bond" evidence="5">
    <location>
        <begin position="291"/>
        <end position="300"/>
    </location>
</feature>
<dbReference type="PANTHER" id="PTHR24033">
    <property type="entry name" value="EGF-LIKE DOMAIN-CONTAINING PROTEIN"/>
    <property type="match status" value="1"/>
</dbReference>
<proteinExistence type="predicted"/>
<dbReference type="InterPro" id="IPR051830">
    <property type="entry name" value="NOTCH_homolog"/>
</dbReference>
<dbReference type="EMBL" id="AFYH01007728">
    <property type="status" value="NOT_ANNOTATED_CDS"/>
    <property type="molecule type" value="Genomic_DNA"/>
</dbReference>
<dbReference type="PROSITE" id="PS01186">
    <property type="entry name" value="EGF_2"/>
    <property type="match status" value="11"/>
</dbReference>
<feature type="domain" description="EGF-like" evidence="8">
    <location>
        <begin position="520"/>
        <end position="560"/>
    </location>
</feature>
<reference evidence="10" key="1">
    <citation type="submission" date="2011-08" db="EMBL/GenBank/DDBJ databases">
        <title>The draft genome of Latimeria chalumnae.</title>
        <authorList>
            <person name="Di Palma F."/>
            <person name="Alfoldi J."/>
            <person name="Johnson J."/>
            <person name="Berlin A."/>
            <person name="Gnerre S."/>
            <person name="Jaffe D."/>
            <person name="MacCallum I."/>
            <person name="Young S."/>
            <person name="Walker B.J."/>
            <person name="Lander E."/>
            <person name="Lindblad-Toh K."/>
        </authorList>
    </citation>
    <scope>NUCLEOTIDE SEQUENCE [LARGE SCALE GENOMIC DNA]</scope>
    <source>
        <strain evidence="10">Wild caught</strain>
    </source>
</reference>
<dbReference type="GO" id="GO:0016020">
    <property type="term" value="C:membrane"/>
    <property type="evidence" value="ECO:0007669"/>
    <property type="project" value="UniProtKB-SubCell"/>
</dbReference>
<feature type="disulfide bond" evidence="5">
    <location>
        <begin position="368"/>
        <end position="377"/>
    </location>
</feature>
<dbReference type="InterPro" id="IPR000152">
    <property type="entry name" value="EGF-type_Asp/Asn_hydroxyl_site"/>
</dbReference>
<dbReference type="Pfam" id="PF00008">
    <property type="entry name" value="EGF"/>
    <property type="match status" value="13"/>
</dbReference>
<feature type="domain" description="EGF-like" evidence="8">
    <location>
        <begin position="438"/>
        <end position="474"/>
    </location>
</feature>
<organism evidence="9 10">
    <name type="scientific">Latimeria chalumnae</name>
    <name type="common">Coelacanth</name>
    <dbReference type="NCBI Taxonomy" id="7897"/>
    <lineage>
        <taxon>Eukaryota</taxon>
        <taxon>Metazoa</taxon>
        <taxon>Chordata</taxon>
        <taxon>Craniata</taxon>
        <taxon>Vertebrata</taxon>
        <taxon>Euteleostomi</taxon>
        <taxon>Coelacanthiformes</taxon>
        <taxon>Coelacanthidae</taxon>
        <taxon>Latimeria</taxon>
    </lineage>
</organism>
<feature type="disulfide bond" evidence="5">
    <location>
        <begin position="1250"/>
        <end position="1260"/>
    </location>
</feature>
<dbReference type="InterPro" id="IPR009030">
    <property type="entry name" value="Growth_fac_rcpt_cys_sf"/>
</dbReference>
<dbReference type="PROSITE" id="PS00010">
    <property type="entry name" value="ASX_HYDROXYL"/>
    <property type="match status" value="10"/>
</dbReference>
<reference evidence="9" key="2">
    <citation type="submission" date="2025-08" db="UniProtKB">
        <authorList>
            <consortium name="Ensembl"/>
        </authorList>
    </citation>
    <scope>IDENTIFICATION</scope>
</reference>
<dbReference type="InterPro" id="IPR001791">
    <property type="entry name" value="Laminin_G"/>
</dbReference>
<keyword evidence="6" id="KW-0812">Transmembrane</keyword>
<feature type="disulfide bond" evidence="5">
    <location>
        <begin position="80"/>
        <end position="97"/>
    </location>
</feature>
<evidence type="ECO:0000259" key="8">
    <source>
        <dbReference type="PROSITE" id="PS50026"/>
    </source>
</evidence>
<feature type="domain" description="EGF-like" evidence="8">
    <location>
        <begin position="1283"/>
        <end position="1319"/>
    </location>
</feature>
<dbReference type="CDD" id="cd00054">
    <property type="entry name" value="EGF_CA"/>
    <property type="match status" value="16"/>
</dbReference>
<feature type="disulfide bond" evidence="5">
    <location>
        <begin position="1388"/>
        <end position="1397"/>
    </location>
</feature>
<dbReference type="Pfam" id="PF12661">
    <property type="entry name" value="hEGF"/>
    <property type="match status" value="1"/>
</dbReference>
<evidence type="ECO:0000313" key="9">
    <source>
        <dbReference type="Ensembl" id="ENSLACP00000021515.1"/>
    </source>
</evidence>
<dbReference type="Pfam" id="PF02210">
    <property type="entry name" value="Laminin_G_2"/>
    <property type="match status" value="3"/>
</dbReference>
<feature type="domain" description="EGF-like" evidence="8">
    <location>
        <begin position="111"/>
        <end position="148"/>
    </location>
</feature>
<feature type="domain" description="Laminin G" evidence="7">
    <location>
        <begin position="564"/>
        <end position="746"/>
    </location>
</feature>
<feature type="disulfide bond" evidence="5">
    <location>
        <begin position="253"/>
        <end position="262"/>
    </location>
</feature>
<dbReference type="PRINTS" id="PR00010">
    <property type="entry name" value="EGFBLOOD"/>
</dbReference>
<sequence>MDFFLSTIAYLTEAGLILKYFLTGALCSEYVHKCSSAPCQNNGTCVELDHDYNCMCPDQPVVYIGKNCEHLYNKCSIHPCPNNSSCSSTPGLANYNCSCTLGATGLDCYVQLHKCESNPCSGLNYECKEYTNGYSCQCRAGYTGEDCKTSTLKCSTNLCQNNGTCVETGAENYTCLCEPGYLGVNCEVDINECDSSPCKNGAICVNKANGYNCFCVPGFQGYNCEIDINECASRPCQNNGTCFNEMDGYLCKCILGYTGINCEVEINECESDPCQNGGTCRDHVGFYTCTCAPGYKGDQCQIDIDECASQPCNNRGTCHDSSNRYICNCSGTGFMGENCEIDILECASDPCVNNATCQEGVNNYTCLCWNGYTGRHCEIDINECDEGPCLNGGICYERSNQSYYGSLSEFNYKFSYRSAAGYICCCQPGFTGEDCSINIDECESQPCQNGGTCEDLIDKFNCFCTPGFTDVTCGSNINECEQNPCKNGGTCKDGIADYSCLCLPMDENGIVWGGKNCSIQLSGCQEDNCHNGGLCIPSFENEIHGYTCKCPPGFYDDTCSTPTTFSFTSPGYVIVEMPTNNRSKRDEGEPTVSIGLRFKTTLPNMVIAYRGDETEYLFLELFNGHMHAALKSDNTTPTLFIEDQLVNDGKWYEAMVVLNDSLQLILWGTNCSDNVCIAQHSIEDHAQLLINSFKTIYIGGLNDSLLSNTRSRESFVGCMEDFKLDSRIVLPQTVSESMSFQMTLGCNKTEWCNSDPCSGKGHCVDLWTSSRCDCFRPHTGPNCSYEYIPATFGKEGARSFALFNITDNSEAKFSVSFFIRTLKPKGVILQINNTTASYFTVYLSEGKIHVKSLSPHVVTLDKNLADGLKHFISINVSTELVTLSFNQSETVQSGRLTSIKLGAGDAAYVGGTPYENDLNKWGGYFKGCLQDMRITEHQLEFFLQETDISVRHNVYKAEEINNITQGCVSDNTCNPHPCRNGGTCKVLWNDFVCSCPMNFTGRTCKEKVWCASNPCPIQSQCQNIPGGYECLANATFQDNNMVAYITNGSITKDLTVISLDIRTRDTDANLLQATNGAKSLWIGLQNSELQVRIRSGNILEDLDILSKMILEDGLWHRVNVSMEEPSAVSSRWIVCVDGVSNMTTQGTAGNLNFLNENTVVVLAENFTGCLGQVRIGGIHLPFIEGQTFPQQEQFFKHSGGPLHLECVGADVCSQNPCFNNGQCEDQFNSFSCNCSAGWEGSLCESNINDCKSTPCFNGNCSDLIADYTCDCFPGFNGRNCELNVDDCLEHQCQNGGTCIDGENSYSCNCDAQYTGYYCEWLYPPVQCGKDFSCLNGGQCTNGAWGANCTCKPGFTGEKCETNINDCSPSPCQNGGTCQDFVNKYECICGANFTGEHCEIDKEEEMLQIPLIAVAVPVVCGCLLLLIIGLIFMVLTARKKRQSEGTYSPSQQEVAGARLEMDSVLKVPPEERLI</sequence>
<dbReference type="STRING" id="7897.ENSLACP00000021515"/>
<feature type="domain" description="EGF-like" evidence="8">
    <location>
        <begin position="227"/>
        <end position="263"/>
    </location>
</feature>
<dbReference type="InterPro" id="IPR013032">
    <property type="entry name" value="EGF-like_CS"/>
</dbReference>
<feature type="disulfide bond" evidence="5">
    <location>
        <begin position="1271"/>
        <end position="1280"/>
    </location>
</feature>
<feature type="transmembrane region" description="Helical" evidence="6">
    <location>
        <begin position="1410"/>
        <end position="1434"/>
    </location>
</feature>
<dbReference type="GO" id="GO:0120025">
    <property type="term" value="C:plasma membrane bounded cell projection"/>
    <property type="evidence" value="ECO:0007669"/>
    <property type="project" value="UniProtKB-ARBA"/>
</dbReference>
<dbReference type="GO" id="GO:0005509">
    <property type="term" value="F:calcium ion binding"/>
    <property type="evidence" value="ECO:0007669"/>
    <property type="project" value="InterPro"/>
</dbReference>
<dbReference type="SMART" id="SM00181">
    <property type="entry name" value="EGF"/>
    <property type="match status" value="20"/>
</dbReference>
<feature type="domain" description="EGF-like" evidence="8">
    <location>
        <begin position="30"/>
        <end position="69"/>
    </location>
</feature>
<dbReference type="SMART" id="SM00282">
    <property type="entry name" value="LamG"/>
    <property type="match status" value="3"/>
</dbReference>
<keyword evidence="2" id="KW-0677">Repeat</keyword>
<feature type="disulfide bond" evidence="5">
    <location>
        <begin position="215"/>
        <end position="224"/>
    </location>
</feature>
<dbReference type="Ensembl" id="ENSLACT00000021656.1">
    <property type="protein sequence ID" value="ENSLACP00000021515.1"/>
    <property type="gene ID" value="ENSLACG00000018905.1"/>
</dbReference>
<feature type="disulfide bond" evidence="5">
    <location>
        <begin position="177"/>
        <end position="186"/>
    </location>
</feature>
<accession>H3BHZ4</accession>
<feature type="domain" description="EGF-like" evidence="8">
    <location>
        <begin position="748"/>
        <end position="784"/>
    </location>
</feature>
<evidence type="ECO:0000256" key="3">
    <source>
        <dbReference type="ARBA" id="ARBA00023157"/>
    </source>
</evidence>
<evidence type="ECO:0000256" key="6">
    <source>
        <dbReference type="SAM" id="Phobius"/>
    </source>
</evidence>
<feature type="disulfide bond" evidence="5">
    <location>
        <begin position="774"/>
        <end position="783"/>
    </location>
</feature>
<dbReference type="SUPFAM" id="SSF49899">
    <property type="entry name" value="Concanavalin A-like lectins/glucanases"/>
    <property type="match status" value="3"/>
</dbReference>
<dbReference type="PANTHER" id="PTHR24033:SF151">
    <property type="entry name" value="NOTCH 2"/>
    <property type="match status" value="1"/>
</dbReference>
<feature type="domain" description="EGF-like" evidence="8">
    <location>
        <begin position="189"/>
        <end position="225"/>
    </location>
</feature>
<evidence type="ECO:0000313" key="10">
    <source>
        <dbReference type="Proteomes" id="UP000008672"/>
    </source>
</evidence>
<feature type="disulfide bond" evidence="5">
    <location>
        <begin position="1309"/>
        <end position="1318"/>
    </location>
</feature>
<comment type="caution">
    <text evidence="5">Lacks conserved residue(s) required for the propagation of feature annotation.</text>
</comment>